<dbReference type="SUPFAM" id="SSF55271">
    <property type="entry name" value="DNA repair protein MutS, domain I"/>
    <property type="match status" value="1"/>
</dbReference>
<feature type="domain" description="DNA mismatch repair proteins mutS family" evidence="7">
    <location>
        <begin position="336"/>
        <end position="470"/>
    </location>
</feature>
<dbReference type="GO" id="GO:0006298">
    <property type="term" value="P:mismatch repair"/>
    <property type="evidence" value="ECO:0007669"/>
    <property type="project" value="InterPro"/>
</dbReference>
<dbReference type="GO" id="GO:0005524">
    <property type="term" value="F:ATP binding"/>
    <property type="evidence" value="ECO:0007669"/>
    <property type="project" value="UniProtKB-KW"/>
</dbReference>
<dbReference type="EnsemblPlants" id="Kaladp0055s0492.1.v1.1">
    <property type="protein sequence ID" value="Kaladp0055s0492.1.v1.1"/>
    <property type="gene ID" value="Kaladp0055s0492.v1.1"/>
</dbReference>
<keyword evidence="3" id="KW-0227">DNA damage</keyword>
<keyword evidence="5" id="KW-0238">DNA-binding</keyword>
<dbReference type="InterPro" id="IPR027417">
    <property type="entry name" value="P-loop_NTPase"/>
</dbReference>
<feature type="region of interest" description="Disordered" evidence="6">
    <location>
        <begin position="55"/>
        <end position="131"/>
    </location>
</feature>
<feature type="compositionally biased region" description="Basic and acidic residues" evidence="6">
    <location>
        <begin position="71"/>
        <end position="80"/>
    </location>
</feature>
<dbReference type="Pfam" id="PF00488">
    <property type="entry name" value="MutS_V"/>
    <property type="match status" value="1"/>
</dbReference>
<reference evidence="8" key="1">
    <citation type="submission" date="2021-01" db="UniProtKB">
        <authorList>
            <consortium name="EnsemblPlants"/>
        </authorList>
    </citation>
    <scope>IDENTIFICATION</scope>
</reference>
<dbReference type="AlphaFoldDB" id="A0A7N0U6Y6"/>
<sequence length="540" mass="59750">MQRQKSILSFFQKPSAPPEIRKPGGFSVIEKPTGRPFPEIPLKSDEKNEVIDAKHPAVPAQSDSALEIDTPPEKVPRRLMPEVSPGSDGGRTSLFSSIMHKFVRDGGSEKAGSQSYQPGGDSKNSYKKSTNLSKVEIKPEVELDPKLQELSNYFKPVGPVGPKYYNTGINEQALGDEKKCGRLQSKRNQEDCPSSENRNGMQSGKRLKVLQDIDNAKTSLVDTPEASTHSKFEWLHPFQIRDANGRRPSDPLYDKQTLYVPPEALKSMSASQRQYWSVKCRYMDVIIFFKVGKFYELYELDAETGHKELNWKMTISGVGKCRQVGISEGGIDEAIQKLLARGYKVGRVEQLETSEQAKARGSGSVIERKLVRVLTPSTSVDGNIGPDAVHLLAIKEVLYLNPEFASHPQVTLQHMSCAFRTSQALSITNQELVFLYRLAPGACPESYGLQVALMAGIPGLVVQAATKAGLALEKSIGQNFQLSERRSQFSSIHEEWLEAIVAASMSEPNQQSSSSGDDAFDALFCLRCELKRSYSQGNQV</sequence>
<dbReference type="Gene3D" id="3.40.1170.10">
    <property type="entry name" value="DNA repair protein MutS, domain I"/>
    <property type="match status" value="1"/>
</dbReference>
<organism evidence="8 9">
    <name type="scientific">Kalanchoe fedtschenkoi</name>
    <name type="common">Lavender scallops</name>
    <name type="synonym">South American air plant</name>
    <dbReference type="NCBI Taxonomy" id="63787"/>
    <lineage>
        <taxon>Eukaryota</taxon>
        <taxon>Viridiplantae</taxon>
        <taxon>Streptophyta</taxon>
        <taxon>Embryophyta</taxon>
        <taxon>Tracheophyta</taxon>
        <taxon>Spermatophyta</taxon>
        <taxon>Magnoliopsida</taxon>
        <taxon>eudicotyledons</taxon>
        <taxon>Gunneridae</taxon>
        <taxon>Pentapetalae</taxon>
        <taxon>Saxifragales</taxon>
        <taxon>Crassulaceae</taxon>
        <taxon>Kalanchoe</taxon>
    </lineage>
</organism>
<evidence type="ECO:0000256" key="4">
    <source>
        <dbReference type="ARBA" id="ARBA00022840"/>
    </source>
</evidence>
<keyword evidence="2" id="KW-0547">Nucleotide-binding</keyword>
<evidence type="ECO:0000313" key="8">
    <source>
        <dbReference type="EnsemblPlants" id="Kaladp0055s0492.1.v1.1"/>
    </source>
</evidence>
<dbReference type="GO" id="GO:0030983">
    <property type="term" value="F:mismatched DNA binding"/>
    <property type="evidence" value="ECO:0007669"/>
    <property type="project" value="InterPro"/>
</dbReference>
<proteinExistence type="inferred from homology"/>
<dbReference type="InterPro" id="IPR007695">
    <property type="entry name" value="DNA_mismatch_repair_MutS-lik_N"/>
</dbReference>
<name>A0A7N0U6Y6_KALFE</name>
<feature type="region of interest" description="Disordered" evidence="6">
    <location>
        <begin position="182"/>
        <end position="203"/>
    </location>
</feature>
<dbReference type="InterPro" id="IPR000432">
    <property type="entry name" value="DNA_mismatch_repair_MutS_C"/>
</dbReference>
<dbReference type="SMART" id="SM00534">
    <property type="entry name" value="MUTSac"/>
    <property type="match status" value="1"/>
</dbReference>
<evidence type="ECO:0000256" key="6">
    <source>
        <dbReference type="SAM" id="MobiDB-lite"/>
    </source>
</evidence>
<dbReference type="Proteomes" id="UP000594263">
    <property type="component" value="Unplaced"/>
</dbReference>
<feature type="region of interest" description="Disordered" evidence="6">
    <location>
        <begin position="1"/>
        <end position="43"/>
    </location>
</feature>
<evidence type="ECO:0000256" key="3">
    <source>
        <dbReference type="ARBA" id="ARBA00022763"/>
    </source>
</evidence>
<dbReference type="Gramene" id="Kaladp0055s0492.1.v1.1">
    <property type="protein sequence ID" value="Kaladp0055s0492.1.v1.1"/>
    <property type="gene ID" value="Kaladp0055s0492.v1.1"/>
</dbReference>
<dbReference type="GO" id="GO:0140664">
    <property type="term" value="F:ATP-dependent DNA damage sensor activity"/>
    <property type="evidence" value="ECO:0007669"/>
    <property type="project" value="InterPro"/>
</dbReference>
<keyword evidence="9" id="KW-1185">Reference proteome</keyword>
<evidence type="ECO:0000313" key="9">
    <source>
        <dbReference type="Proteomes" id="UP000594263"/>
    </source>
</evidence>
<accession>A0A7N0U6Y6</accession>
<dbReference type="Pfam" id="PF01624">
    <property type="entry name" value="MutS_I"/>
    <property type="match status" value="1"/>
</dbReference>
<dbReference type="Gene3D" id="3.40.50.300">
    <property type="entry name" value="P-loop containing nucleotide triphosphate hydrolases"/>
    <property type="match status" value="1"/>
</dbReference>
<feature type="compositionally biased region" description="Polar residues" evidence="6">
    <location>
        <begin position="191"/>
        <end position="202"/>
    </location>
</feature>
<evidence type="ECO:0000259" key="7">
    <source>
        <dbReference type="SMART" id="SM00534"/>
    </source>
</evidence>
<keyword evidence="4" id="KW-0067">ATP-binding</keyword>
<dbReference type="PANTHER" id="PTHR11361">
    <property type="entry name" value="DNA MISMATCH REPAIR PROTEIN MUTS FAMILY MEMBER"/>
    <property type="match status" value="1"/>
</dbReference>
<dbReference type="InterPro" id="IPR045076">
    <property type="entry name" value="MutS"/>
</dbReference>
<evidence type="ECO:0000256" key="5">
    <source>
        <dbReference type="ARBA" id="ARBA00023125"/>
    </source>
</evidence>
<dbReference type="GO" id="GO:0032301">
    <property type="term" value="C:MutSalpha complex"/>
    <property type="evidence" value="ECO:0007669"/>
    <property type="project" value="TreeGrafter"/>
</dbReference>
<dbReference type="PANTHER" id="PTHR11361:SF148">
    <property type="entry name" value="DNA MISMATCH REPAIR PROTEIN MSH6"/>
    <property type="match status" value="1"/>
</dbReference>
<protein>
    <recommendedName>
        <fullName evidence="7">DNA mismatch repair proteins mutS family domain-containing protein</fullName>
    </recommendedName>
</protein>
<evidence type="ECO:0000256" key="1">
    <source>
        <dbReference type="ARBA" id="ARBA00006271"/>
    </source>
</evidence>
<comment type="similarity">
    <text evidence="1">Belongs to the DNA mismatch repair MutS family.</text>
</comment>
<dbReference type="InterPro" id="IPR016151">
    <property type="entry name" value="DNA_mismatch_repair_MutS_N"/>
</dbReference>
<evidence type="ECO:0000256" key="2">
    <source>
        <dbReference type="ARBA" id="ARBA00022741"/>
    </source>
</evidence>